<gene>
    <name evidence="3" type="ORF">PoB_006493200</name>
</gene>
<evidence type="ECO:0000256" key="1">
    <source>
        <dbReference type="ARBA" id="ARBA00022694"/>
    </source>
</evidence>
<dbReference type="PANTHER" id="PTHR15441">
    <property type="entry name" value="RIBONUCLEASE P PROTEIN SUBUNIT P14"/>
    <property type="match status" value="1"/>
</dbReference>
<dbReference type="GO" id="GO:0030681">
    <property type="term" value="C:multimeric ribonuclease P complex"/>
    <property type="evidence" value="ECO:0007669"/>
    <property type="project" value="TreeGrafter"/>
</dbReference>
<dbReference type="Pfam" id="PF20976">
    <property type="entry name" value="Pop8"/>
    <property type="match status" value="1"/>
</dbReference>
<dbReference type="GO" id="GO:0005730">
    <property type="term" value="C:nucleolus"/>
    <property type="evidence" value="ECO:0007669"/>
    <property type="project" value="TreeGrafter"/>
</dbReference>
<name>A0AAV4D2L9_9GAST</name>
<proteinExistence type="predicted"/>
<evidence type="ECO:0000313" key="4">
    <source>
        <dbReference type="Proteomes" id="UP000735302"/>
    </source>
</evidence>
<dbReference type="InterPro" id="IPR038085">
    <property type="entry name" value="Rnp2-like_sf"/>
</dbReference>
<evidence type="ECO:0000313" key="3">
    <source>
        <dbReference type="EMBL" id="GFO38427.1"/>
    </source>
</evidence>
<dbReference type="AlphaFoldDB" id="A0AAV4D2L9"/>
<dbReference type="PANTHER" id="PTHR15441:SF1">
    <property type="entry name" value="RIBONUCLEASE P PROTEIN SUBUNIT P14"/>
    <property type="match status" value="1"/>
</dbReference>
<dbReference type="EMBL" id="BLXT01007309">
    <property type="protein sequence ID" value="GFO38427.1"/>
    <property type="molecule type" value="Genomic_DNA"/>
</dbReference>
<protein>
    <submittedName>
        <fullName evidence="3">Ribonuclease p protein subunit p14</fullName>
    </submittedName>
</protein>
<dbReference type="InterPro" id="IPR049128">
    <property type="entry name" value="Pop8-like_dom"/>
</dbReference>
<comment type="caution">
    <text evidence="3">The sequence shown here is derived from an EMBL/GenBank/DDBJ whole genome shotgun (WGS) entry which is preliminary data.</text>
</comment>
<organism evidence="3 4">
    <name type="scientific">Plakobranchus ocellatus</name>
    <dbReference type="NCBI Taxonomy" id="259542"/>
    <lineage>
        <taxon>Eukaryota</taxon>
        <taxon>Metazoa</taxon>
        <taxon>Spiralia</taxon>
        <taxon>Lophotrochozoa</taxon>
        <taxon>Mollusca</taxon>
        <taxon>Gastropoda</taxon>
        <taxon>Heterobranchia</taxon>
        <taxon>Euthyneura</taxon>
        <taxon>Panpulmonata</taxon>
        <taxon>Sacoglossa</taxon>
        <taxon>Placobranchoidea</taxon>
        <taxon>Plakobranchidae</taxon>
        <taxon>Plakobranchus</taxon>
    </lineage>
</organism>
<reference evidence="3 4" key="1">
    <citation type="journal article" date="2021" name="Elife">
        <title>Chloroplast acquisition without the gene transfer in kleptoplastic sea slugs, Plakobranchus ocellatus.</title>
        <authorList>
            <person name="Maeda T."/>
            <person name="Takahashi S."/>
            <person name="Yoshida T."/>
            <person name="Shimamura S."/>
            <person name="Takaki Y."/>
            <person name="Nagai Y."/>
            <person name="Toyoda A."/>
            <person name="Suzuki Y."/>
            <person name="Arimoto A."/>
            <person name="Ishii H."/>
            <person name="Satoh N."/>
            <person name="Nishiyama T."/>
            <person name="Hasebe M."/>
            <person name="Maruyama T."/>
            <person name="Minagawa J."/>
            <person name="Obokata J."/>
            <person name="Shigenobu S."/>
        </authorList>
    </citation>
    <scope>NUCLEOTIDE SEQUENCE [LARGE SCALE GENOMIC DNA]</scope>
</reference>
<keyword evidence="4" id="KW-1185">Reference proteome</keyword>
<dbReference type="GO" id="GO:0033204">
    <property type="term" value="F:ribonuclease P RNA binding"/>
    <property type="evidence" value="ECO:0007669"/>
    <property type="project" value="TreeGrafter"/>
</dbReference>
<dbReference type="SUPFAM" id="SSF160350">
    <property type="entry name" value="Rnp2-like"/>
    <property type="match status" value="1"/>
</dbReference>
<sequence length="136" mass="14921">MKCTTAAENSNPVPVKPTNFYAEKTQSYVYLKTSLTIEDENSSELNGNQYKFLILQAMKETLGQVGAATPVDLLKVFGDGTCIIRVPSRSTEKIWAALTLYGSTPSGKRCAFRVIHASPFLLGLAFNSRNHRDATS</sequence>
<feature type="domain" description="Ribonucleases P/MRP subunit Pop8-like" evidence="2">
    <location>
        <begin position="28"/>
        <end position="101"/>
    </location>
</feature>
<dbReference type="Proteomes" id="UP000735302">
    <property type="component" value="Unassembled WGS sequence"/>
</dbReference>
<keyword evidence="1" id="KW-0819">tRNA processing</keyword>
<dbReference type="Gene3D" id="3.30.70.3250">
    <property type="entry name" value="Ribonuclease P, Pop5 subunit"/>
    <property type="match status" value="1"/>
</dbReference>
<dbReference type="GO" id="GO:0001682">
    <property type="term" value="P:tRNA 5'-leader removal"/>
    <property type="evidence" value="ECO:0007669"/>
    <property type="project" value="TreeGrafter"/>
</dbReference>
<accession>A0AAV4D2L9</accession>
<evidence type="ECO:0000259" key="2">
    <source>
        <dbReference type="Pfam" id="PF20976"/>
    </source>
</evidence>